<proteinExistence type="predicted"/>
<comment type="caution">
    <text evidence="1">The sequence shown here is derived from an EMBL/GenBank/DDBJ whole genome shotgun (WGS) entry which is preliminary data.</text>
</comment>
<gene>
    <name evidence="1" type="ORF">SLEP1_g51496</name>
</gene>
<dbReference type="Proteomes" id="UP001054252">
    <property type="component" value="Unassembled WGS sequence"/>
</dbReference>
<evidence type="ECO:0000313" key="1">
    <source>
        <dbReference type="EMBL" id="GKV44304.1"/>
    </source>
</evidence>
<protein>
    <submittedName>
        <fullName evidence="1">Uncharacterized protein</fullName>
    </submittedName>
</protein>
<organism evidence="1 2">
    <name type="scientific">Rubroshorea leprosula</name>
    <dbReference type="NCBI Taxonomy" id="152421"/>
    <lineage>
        <taxon>Eukaryota</taxon>
        <taxon>Viridiplantae</taxon>
        <taxon>Streptophyta</taxon>
        <taxon>Embryophyta</taxon>
        <taxon>Tracheophyta</taxon>
        <taxon>Spermatophyta</taxon>
        <taxon>Magnoliopsida</taxon>
        <taxon>eudicotyledons</taxon>
        <taxon>Gunneridae</taxon>
        <taxon>Pentapetalae</taxon>
        <taxon>rosids</taxon>
        <taxon>malvids</taxon>
        <taxon>Malvales</taxon>
        <taxon>Dipterocarpaceae</taxon>
        <taxon>Rubroshorea</taxon>
    </lineage>
</organism>
<accession>A0AAV5M5K2</accession>
<name>A0AAV5M5K2_9ROSI</name>
<sequence length="114" mass="13205">MNKQLIVQFRNRSKVRNGSERVRLSSKRRREYSLVMRQVVALLKEQSHVMVRLLVSSWLREVPVHGSPLIFQEFGGVCMSHCSKIEFNALTASKFKKRQNVSCVFQVLEAAELI</sequence>
<dbReference type="EMBL" id="BPVZ01000179">
    <property type="protein sequence ID" value="GKV44304.1"/>
    <property type="molecule type" value="Genomic_DNA"/>
</dbReference>
<keyword evidence="2" id="KW-1185">Reference proteome</keyword>
<evidence type="ECO:0000313" key="2">
    <source>
        <dbReference type="Proteomes" id="UP001054252"/>
    </source>
</evidence>
<dbReference type="AlphaFoldDB" id="A0AAV5M5K2"/>
<reference evidence="1 2" key="1">
    <citation type="journal article" date="2021" name="Commun. Biol.">
        <title>The genome of Shorea leprosula (Dipterocarpaceae) highlights the ecological relevance of drought in aseasonal tropical rainforests.</title>
        <authorList>
            <person name="Ng K.K.S."/>
            <person name="Kobayashi M.J."/>
            <person name="Fawcett J.A."/>
            <person name="Hatakeyama M."/>
            <person name="Paape T."/>
            <person name="Ng C.H."/>
            <person name="Ang C.C."/>
            <person name="Tnah L.H."/>
            <person name="Lee C.T."/>
            <person name="Nishiyama T."/>
            <person name="Sese J."/>
            <person name="O'Brien M.J."/>
            <person name="Copetti D."/>
            <person name="Mohd Noor M.I."/>
            <person name="Ong R.C."/>
            <person name="Putra M."/>
            <person name="Sireger I.Z."/>
            <person name="Indrioko S."/>
            <person name="Kosugi Y."/>
            <person name="Izuno A."/>
            <person name="Isagi Y."/>
            <person name="Lee S.L."/>
            <person name="Shimizu K.K."/>
        </authorList>
    </citation>
    <scope>NUCLEOTIDE SEQUENCE [LARGE SCALE GENOMIC DNA]</scope>
    <source>
        <strain evidence="1">214</strain>
    </source>
</reference>